<dbReference type="Gene3D" id="3.40.50.300">
    <property type="entry name" value="P-loop containing nucleotide triphosphate hydrolases"/>
    <property type="match status" value="1"/>
</dbReference>
<dbReference type="Proteomes" id="UP001219518">
    <property type="component" value="Unassembled WGS sequence"/>
</dbReference>
<evidence type="ECO:0000313" key="3">
    <source>
        <dbReference type="EMBL" id="KAK3913366.1"/>
    </source>
</evidence>
<evidence type="ECO:0000256" key="2">
    <source>
        <dbReference type="ARBA" id="ARBA00022840"/>
    </source>
</evidence>
<keyword evidence="1" id="KW-0547">Nucleotide-binding</keyword>
<keyword evidence="2" id="KW-0067">ATP-binding</keyword>
<dbReference type="PANTHER" id="PTHR42961:SF2">
    <property type="entry name" value="IRON-SULFUR PROTEIN NUBPL"/>
    <property type="match status" value="1"/>
</dbReference>
<dbReference type="AlphaFoldDB" id="A0AAE1H333"/>
<keyword evidence="4" id="KW-1185">Reference proteome</keyword>
<dbReference type="GO" id="GO:0032981">
    <property type="term" value="P:mitochondrial respiratory chain complex I assembly"/>
    <property type="evidence" value="ECO:0007669"/>
    <property type="project" value="TreeGrafter"/>
</dbReference>
<evidence type="ECO:0000313" key="4">
    <source>
        <dbReference type="Proteomes" id="UP001219518"/>
    </source>
</evidence>
<accession>A0AAE1H333</accession>
<evidence type="ECO:0000256" key="1">
    <source>
        <dbReference type="ARBA" id="ARBA00022741"/>
    </source>
</evidence>
<dbReference type="Pfam" id="PF10609">
    <property type="entry name" value="ParA"/>
    <property type="match status" value="1"/>
</dbReference>
<dbReference type="GO" id="GO:0005739">
    <property type="term" value="C:mitochondrion"/>
    <property type="evidence" value="ECO:0007669"/>
    <property type="project" value="TreeGrafter"/>
</dbReference>
<dbReference type="PANTHER" id="PTHR42961">
    <property type="entry name" value="IRON-SULFUR PROTEIN NUBPL"/>
    <property type="match status" value="1"/>
</dbReference>
<dbReference type="InterPro" id="IPR044304">
    <property type="entry name" value="NUBPL-like"/>
</dbReference>
<dbReference type="InterPro" id="IPR027417">
    <property type="entry name" value="P-loop_NTPase"/>
</dbReference>
<dbReference type="GO" id="GO:0005524">
    <property type="term" value="F:ATP binding"/>
    <property type="evidence" value="ECO:0007669"/>
    <property type="project" value="UniProtKB-KW"/>
</dbReference>
<sequence length="135" mass="14432">MRLLRTKHKTFSSRVLVGIEAGLHSQNHPFHSSCAVGNQTGTNDLKLRQAQIMAKGLPKKKPIEGVQHVILVASGKGGVGKSTSAVNIAAALKVEEPNKQVGLLDADVFGPSVPLMMNLDDSPLLDESMRVDLDI</sequence>
<name>A0AAE1H333_9NEOP</name>
<proteinExistence type="predicted"/>
<dbReference type="GO" id="GO:0051539">
    <property type="term" value="F:4 iron, 4 sulfur cluster binding"/>
    <property type="evidence" value="ECO:0007669"/>
    <property type="project" value="TreeGrafter"/>
</dbReference>
<organism evidence="3 4">
    <name type="scientific">Frankliniella fusca</name>
    <dbReference type="NCBI Taxonomy" id="407009"/>
    <lineage>
        <taxon>Eukaryota</taxon>
        <taxon>Metazoa</taxon>
        <taxon>Ecdysozoa</taxon>
        <taxon>Arthropoda</taxon>
        <taxon>Hexapoda</taxon>
        <taxon>Insecta</taxon>
        <taxon>Pterygota</taxon>
        <taxon>Neoptera</taxon>
        <taxon>Paraneoptera</taxon>
        <taxon>Thysanoptera</taxon>
        <taxon>Terebrantia</taxon>
        <taxon>Thripoidea</taxon>
        <taxon>Thripidae</taxon>
        <taxon>Frankliniella</taxon>
    </lineage>
</organism>
<dbReference type="GO" id="GO:0016226">
    <property type="term" value="P:iron-sulfur cluster assembly"/>
    <property type="evidence" value="ECO:0007669"/>
    <property type="project" value="InterPro"/>
</dbReference>
<dbReference type="EMBL" id="JAHWGI010000321">
    <property type="protein sequence ID" value="KAK3913366.1"/>
    <property type="molecule type" value="Genomic_DNA"/>
</dbReference>
<dbReference type="InterPro" id="IPR033756">
    <property type="entry name" value="YlxH/NBP35"/>
</dbReference>
<reference evidence="3" key="1">
    <citation type="submission" date="2021-07" db="EMBL/GenBank/DDBJ databases">
        <authorList>
            <person name="Catto M.A."/>
            <person name="Jacobson A."/>
            <person name="Kennedy G."/>
            <person name="Labadie P."/>
            <person name="Hunt B.G."/>
            <person name="Srinivasan R."/>
        </authorList>
    </citation>
    <scope>NUCLEOTIDE SEQUENCE</scope>
    <source>
        <strain evidence="3">PL_HMW_Pooled</strain>
        <tissue evidence="3">Head</tissue>
    </source>
</reference>
<reference evidence="3" key="2">
    <citation type="journal article" date="2023" name="BMC Genomics">
        <title>Pest status, molecular evolution, and epigenetic factors derived from the genome assembly of Frankliniella fusca, a thysanopteran phytovirus vector.</title>
        <authorList>
            <person name="Catto M.A."/>
            <person name="Labadie P.E."/>
            <person name="Jacobson A.L."/>
            <person name="Kennedy G.G."/>
            <person name="Srinivasan R."/>
            <person name="Hunt B.G."/>
        </authorList>
    </citation>
    <scope>NUCLEOTIDE SEQUENCE</scope>
    <source>
        <strain evidence="3">PL_HMW_Pooled</strain>
    </source>
</reference>
<gene>
    <name evidence="3" type="ORF">KUF71_022834</name>
</gene>
<comment type="caution">
    <text evidence="3">The sequence shown here is derived from an EMBL/GenBank/DDBJ whole genome shotgun (WGS) entry which is preliminary data.</text>
</comment>
<dbReference type="SUPFAM" id="SSF52540">
    <property type="entry name" value="P-loop containing nucleoside triphosphate hydrolases"/>
    <property type="match status" value="1"/>
</dbReference>
<protein>
    <submittedName>
        <fullName evidence="3">Iron-sulfur protein NUBPL</fullName>
    </submittedName>
</protein>